<protein>
    <recommendedName>
        <fullName evidence="6">NB-ARC domain-containing protein</fullName>
    </recommendedName>
</protein>
<evidence type="ECO:0008006" key="6">
    <source>
        <dbReference type="Google" id="ProtNLM"/>
    </source>
</evidence>
<keyword evidence="1" id="KW-0547">Nucleotide-binding</keyword>
<dbReference type="Pfam" id="PF23559">
    <property type="entry name" value="WHD_DRP"/>
    <property type="match status" value="1"/>
</dbReference>
<feature type="domain" description="Disease resistance protein winged helix" evidence="2">
    <location>
        <begin position="1"/>
        <end position="39"/>
    </location>
</feature>
<gene>
    <name evidence="4" type="ORF">TEA_008146</name>
</gene>
<sequence>MEDVGGEYFWELLSRSFFQPSSTGKSSKFVMHDLINDLAQVVARGTCFRLEDKLKDQEQHINLKKARHSSYVQDHWQGMEKFEIFYKAMHLRTLIPFLIPGYTQYHVANNVALNLLPKLRCLRVLSMSKYCISELPNSVGNLKHLRYLNLSYTLIEELPKSLGSLYNLQTLMLRGCQNLKKLPVDMENLIDLRHLDITDADSLEEMPLGIGKLASLVTLSNFIVTKNNGFRIRELGNLIYLRGKLSLSGLQNVVDPRDAREVNLINKGGLKVLSMEWSVGSDESQDRRVETEVLDMLRPHKNLEELHIKCYLGTGFPTWIGDPLFSNMLCISLQNCKKCVSLPPLGQLPLLKDLCVEGMSALKHVSYEFYGLCSTKPFPLLGTLSFKNMPEWEEWYTFGDSEEVLPFNRVCKLSIENCPKLLGMLPCNLPCLKNLEITECLQLLVEASTIFFPSLASIVMKDVSLTNLLVVLEMRNMLEDEVMLANASSVTSLSIGIIKKLELLLKWFTHGLMKLEELNITSCEELKTLWKNDARLQHSHPAFRSLEINGCPQLVSLLEEDEDEENEGQHQQQQEGLSCIVRLDHIKIDNCEKLEKLPRRLHTFNFLRGLHVYQCSSLSSFPEAGFPSMLKTLVIHDCKALQSIFGWVD</sequence>
<dbReference type="InterPro" id="IPR032675">
    <property type="entry name" value="LRR_dom_sf"/>
</dbReference>
<feature type="domain" description="R13L1/DRL21-like LRR repeat region" evidence="3">
    <location>
        <begin position="232"/>
        <end position="359"/>
    </location>
</feature>
<keyword evidence="5" id="KW-1185">Reference proteome</keyword>
<comment type="caution">
    <text evidence="4">The sequence shown here is derived from an EMBL/GenBank/DDBJ whole genome shotgun (WGS) entry which is preliminary data.</text>
</comment>
<dbReference type="AlphaFoldDB" id="A0A4V3WJJ4"/>
<dbReference type="Gene3D" id="3.80.10.10">
    <property type="entry name" value="Ribonuclease Inhibitor"/>
    <property type="match status" value="3"/>
</dbReference>
<dbReference type="PANTHER" id="PTHR47186:SF42">
    <property type="entry name" value="DISEASE RESISTANCE RPP13-LIKE PROTEIN 1"/>
    <property type="match status" value="1"/>
</dbReference>
<accession>A0A4V3WJJ4</accession>
<evidence type="ECO:0000313" key="5">
    <source>
        <dbReference type="Proteomes" id="UP000306102"/>
    </source>
</evidence>
<organism evidence="4 5">
    <name type="scientific">Camellia sinensis var. sinensis</name>
    <name type="common">China tea</name>
    <dbReference type="NCBI Taxonomy" id="542762"/>
    <lineage>
        <taxon>Eukaryota</taxon>
        <taxon>Viridiplantae</taxon>
        <taxon>Streptophyta</taxon>
        <taxon>Embryophyta</taxon>
        <taxon>Tracheophyta</taxon>
        <taxon>Spermatophyta</taxon>
        <taxon>Magnoliopsida</taxon>
        <taxon>eudicotyledons</taxon>
        <taxon>Gunneridae</taxon>
        <taxon>Pentapetalae</taxon>
        <taxon>asterids</taxon>
        <taxon>Ericales</taxon>
        <taxon>Theaceae</taxon>
        <taxon>Camellia</taxon>
    </lineage>
</organism>
<dbReference type="PANTHER" id="PTHR47186">
    <property type="entry name" value="LEUCINE-RICH REPEAT-CONTAINING PROTEIN 57"/>
    <property type="match status" value="1"/>
</dbReference>
<dbReference type="InterPro" id="IPR058922">
    <property type="entry name" value="WHD_DRP"/>
</dbReference>
<dbReference type="EMBL" id="SDRB02012603">
    <property type="protein sequence ID" value="THF97236.1"/>
    <property type="molecule type" value="Genomic_DNA"/>
</dbReference>
<dbReference type="Pfam" id="PF25019">
    <property type="entry name" value="LRR_R13L1-DRL21"/>
    <property type="match status" value="1"/>
</dbReference>
<evidence type="ECO:0000256" key="1">
    <source>
        <dbReference type="ARBA" id="ARBA00022741"/>
    </source>
</evidence>
<evidence type="ECO:0000313" key="4">
    <source>
        <dbReference type="EMBL" id="THF97236.1"/>
    </source>
</evidence>
<evidence type="ECO:0000259" key="3">
    <source>
        <dbReference type="Pfam" id="PF25019"/>
    </source>
</evidence>
<evidence type="ECO:0000259" key="2">
    <source>
        <dbReference type="Pfam" id="PF23559"/>
    </source>
</evidence>
<reference evidence="4 5" key="1">
    <citation type="journal article" date="2018" name="Proc. Natl. Acad. Sci. U.S.A.">
        <title>Draft genome sequence of Camellia sinensis var. sinensis provides insights into the evolution of the tea genome and tea quality.</title>
        <authorList>
            <person name="Wei C."/>
            <person name="Yang H."/>
            <person name="Wang S."/>
            <person name="Zhao J."/>
            <person name="Liu C."/>
            <person name="Gao L."/>
            <person name="Xia E."/>
            <person name="Lu Y."/>
            <person name="Tai Y."/>
            <person name="She G."/>
            <person name="Sun J."/>
            <person name="Cao H."/>
            <person name="Tong W."/>
            <person name="Gao Q."/>
            <person name="Li Y."/>
            <person name="Deng W."/>
            <person name="Jiang X."/>
            <person name="Wang W."/>
            <person name="Chen Q."/>
            <person name="Zhang S."/>
            <person name="Li H."/>
            <person name="Wu J."/>
            <person name="Wang P."/>
            <person name="Li P."/>
            <person name="Shi C."/>
            <person name="Zheng F."/>
            <person name="Jian J."/>
            <person name="Huang B."/>
            <person name="Shan D."/>
            <person name="Shi M."/>
            <person name="Fang C."/>
            <person name="Yue Y."/>
            <person name="Li F."/>
            <person name="Li D."/>
            <person name="Wei S."/>
            <person name="Han B."/>
            <person name="Jiang C."/>
            <person name="Yin Y."/>
            <person name="Xia T."/>
            <person name="Zhang Z."/>
            <person name="Bennetzen J.L."/>
            <person name="Zhao S."/>
            <person name="Wan X."/>
        </authorList>
    </citation>
    <scope>NUCLEOTIDE SEQUENCE [LARGE SCALE GENOMIC DNA]</scope>
    <source>
        <strain evidence="5">cv. Shuchazao</strain>
        <tissue evidence="4">Leaf</tissue>
    </source>
</reference>
<dbReference type="SUPFAM" id="SSF52058">
    <property type="entry name" value="L domain-like"/>
    <property type="match status" value="1"/>
</dbReference>
<dbReference type="InterPro" id="IPR056789">
    <property type="entry name" value="LRR_R13L1-DRL21"/>
</dbReference>
<dbReference type="Proteomes" id="UP000306102">
    <property type="component" value="Unassembled WGS sequence"/>
</dbReference>
<proteinExistence type="predicted"/>
<name>A0A4V3WJJ4_CAMSN</name>